<dbReference type="AlphaFoldDB" id="A0A977KYM6"/>
<proteinExistence type="predicted"/>
<reference evidence="1" key="1">
    <citation type="submission" date="2021-04" db="EMBL/GenBank/DDBJ databases">
        <title>Genome sequence of Woronichinia naegeliana from Washington state freshwater lake bloom.</title>
        <authorList>
            <person name="Dreher T.W."/>
        </authorList>
    </citation>
    <scope>NUCLEOTIDE SEQUENCE</scope>
    <source>
        <strain evidence="1">WA131</strain>
    </source>
</reference>
<organism evidence="1">
    <name type="scientific">Woronichinia naegeliana WA131</name>
    <dbReference type="NCBI Taxonomy" id="2824559"/>
    <lineage>
        <taxon>Bacteria</taxon>
        <taxon>Bacillati</taxon>
        <taxon>Cyanobacteriota</taxon>
        <taxon>Cyanophyceae</taxon>
        <taxon>Synechococcales</taxon>
        <taxon>Coelosphaeriaceae</taxon>
        <taxon>Woronichinia</taxon>
    </lineage>
</organism>
<gene>
    <name evidence="1" type="ORF">KA717_05775</name>
</gene>
<dbReference type="KEGG" id="wna:KA717_05775"/>
<evidence type="ECO:0000313" key="1">
    <source>
        <dbReference type="EMBL" id="UXE62314.1"/>
    </source>
</evidence>
<sequence length="153" mass="17834">MLELTLNFTTADQVTVSFDDETSEAIAFSSPWTEQHQKDLRWYVETYSTGYMTEVDDRRAEQIAAQLKEWGKALFNQVFSARDAQRLFNAFQDSREKGRVVTLNAEHPKILALPWELLHDPQGNYLFNENPRISIRRKLKKGGRRPFTVNPKN</sequence>
<dbReference type="EMBL" id="CP073041">
    <property type="protein sequence ID" value="UXE62314.1"/>
    <property type="molecule type" value="Genomic_DNA"/>
</dbReference>
<accession>A0A977KYM6</accession>
<dbReference type="Proteomes" id="UP001065613">
    <property type="component" value="Chromosome"/>
</dbReference>
<protein>
    <submittedName>
        <fullName evidence="1">Uncharacterized protein</fullName>
    </submittedName>
</protein>
<name>A0A977KYM6_9CYAN</name>